<evidence type="ECO:0000313" key="4">
    <source>
        <dbReference type="Proteomes" id="UP000187203"/>
    </source>
</evidence>
<dbReference type="Pfam" id="PF10536">
    <property type="entry name" value="PMD"/>
    <property type="match status" value="1"/>
</dbReference>
<dbReference type="AlphaFoldDB" id="A0A1R3GWX5"/>
<comment type="caution">
    <text evidence="3">The sequence shown here is derived from an EMBL/GenBank/DDBJ whole genome shotgun (WGS) entry which is preliminary data.</text>
</comment>
<organism evidence="3 4">
    <name type="scientific">Corchorus olitorius</name>
    <dbReference type="NCBI Taxonomy" id="93759"/>
    <lineage>
        <taxon>Eukaryota</taxon>
        <taxon>Viridiplantae</taxon>
        <taxon>Streptophyta</taxon>
        <taxon>Embryophyta</taxon>
        <taxon>Tracheophyta</taxon>
        <taxon>Spermatophyta</taxon>
        <taxon>Magnoliopsida</taxon>
        <taxon>eudicotyledons</taxon>
        <taxon>Gunneridae</taxon>
        <taxon>Pentapetalae</taxon>
        <taxon>rosids</taxon>
        <taxon>malvids</taxon>
        <taxon>Malvales</taxon>
        <taxon>Malvaceae</taxon>
        <taxon>Grewioideae</taxon>
        <taxon>Apeibeae</taxon>
        <taxon>Corchorus</taxon>
    </lineage>
</organism>
<gene>
    <name evidence="3" type="ORF">COLO4_33030</name>
</gene>
<feature type="domain" description="Aminotransferase-like plant mobile" evidence="2">
    <location>
        <begin position="68"/>
        <end position="253"/>
    </location>
</feature>
<dbReference type="InterPro" id="IPR019557">
    <property type="entry name" value="AminoTfrase-like_pln_mobile"/>
</dbReference>
<evidence type="ECO:0000256" key="1">
    <source>
        <dbReference type="SAM" id="MobiDB-lite"/>
    </source>
</evidence>
<accession>A0A1R3GWX5</accession>
<dbReference type="EMBL" id="AWUE01021373">
    <property type="protein sequence ID" value="OMO62547.1"/>
    <property type="molecule type" value="Genomic_DNA"/>
</dbReference>
<evidence type="ECO:0000313" key="3">
    <source>
        <dbReference type="EMBL" id="OMO62547.1"/>
    </source>
</evidence>
<dbReference type="Proteomes" id="UP000187203">
    <property type="component" value="Unassembled WGS sequence"/>
</dbReference>
<dbReference type="GO" id="GO:0010073">
    <property type="term" value="P:meristem maintenance"/>
    <property type="evidence" value="ECO:0007669"/>
    <property type="project" value="InterPro"/>
</dbReference>
<reference evidence="4" key="1">
    <citation type="submission" date="2013-09" db="EMBL/GenBank/DDBJ databases">
        <title>Corchorus olitorius genome sequencing.</title>
        <authorList>
            <person name="Alam M."/>
            <person name="Haque M.S."/>
            <person name="Islam M.S."/>
            <person name="Emdad E.M."/>
            <person name="Islam M.M."/>
            <person name="Ahmed B."/>
            <person name="Halim A."/>
            <person name="Hossen Q.M.M."/>
            <person name="Hossain M.Z."/>
            <person name="Ahmed R."/>
            <person name="Khan M.M."/>
            <person name="Islam R."/>
            <person name="Rashid M.M."/>
            <person name="Khan S.A."/>
            <person name="Rahman M.S."/>
            <person name="Alam M."/>
            <person name="Yahiya A.S."/>
            <person name="Khan M.S."/>
            <person name="Azam M.S."/>
            <person name="Haque T."/>
            <person name="Lashkar M.Z.H."/>
            <person name="Akhand A.I."/>
            <person name="Morshed G."/>
            <person name="Roy S."/>
            <person name="Uddin K.S."/>
            <person name="Rabeya T."/>
            <person name="Hossain A.S."/>
            <person name="Chowdhury A."/>
            <person name="Snigdha A.R."/>
            <person name="Mortoza M.S."/>
            <person name="Matin S.A."/>
            <person name="Hoque S.M.E."/>
            <person name="Islam M.K."/>
            <person name="Roy D.K."/>
            <person name="Haider R."/>
            <person name="Moosa M.M."/>
            <person name="Elias S.M."/>
            <person name="Hasan A.M."/>
            <person name="Jahan S."/>
            <person name="Shafiuddin M."/>
            <person name="Mahmood N."/>
            <person name="Shommy N.S."/>
        </authorList>
    </citation>
    <scope>NUCLEOTIDE SEQUENCE [LARGE SCALE GENOMIC DNA]</scope>
    <source>
        <strain evidence="4">cv. O-4</strain>
    </source>
</reference>
<protein>
    <recommendedName>
        <fullName evidence="2">Aminotransferase-like plant mobile domain-containing protein</fullName>
    </recommendedName>
</protein>
<feature type="region of interest" description="Disordered" evidence="1">
    <location>
        <begin position="505"/>
        <end position="529"/>
    </location>
</feature>
<feature type="region of interest" description="Disordered" evidence="1">
    <location>
        <begin position="542"/>
        <end position="578"/>
    </location>
</feature>
<feature type="compositionally biased region" description="Basic residues" evidence="1">
    <location>
        <begin position="332"/>
        <end position="350"/>
    </location>
</feature>
<dbReference type="PANTHER" id="PTHR46033">
    <property type="entry name" value="PROTEIN MAIN-LIKE 2"/>
    <property type="match status" value="1"/>
</dbReference>
<feature type="region of interest" description="Disordered" evidence="1">
    <location>
        <begin position="327"/>
        <end position="364"/>
    </location>
</feature>
<sequence length="628" mass="69825">MAEVGMEPCAANPGPIEPSVLYDQENHVSSAVWDGQERGALRCHEHTSKLGEWRLTPKQIELVEKAGALGNASVKSQSTICGCLTLLQCWSYYHLNIGRPKLNRDPIHDHFPFVLRWKGKQSGPTTNRDVVFYRKELDSLEPCNVEWLPYKYMDSTVIPEEIRNTLFLGRSKTMLICFDKAERHLPNRVLRQYGMLQPIPEDVLRWVRKSRGVDGGVDLSGKMETELNEWADRNLHIVEGDDDADENQYMWWYSRITRKVVGRPISLSSEFQRTIGGLREISYLADTFPLDGLEPDQVEIISRIRSIAQECLRDQVGGPVIESPVVGTELRKRSRGKEKVRRKGTGKRKRGNDPMDGQGASEDESKYCGAVVEVDQLHMHQADAGVDHMVLCSTVDGDTPQLSEVPNKVDEMQLHDATDMMDTSQFCDASNEVEDSNMSHAIIDSDMQIVETAEVISLTSDQPDATNDTKDSEIIKATIEPNDSQVCNATNGVNDSQIPVAADVTNGVNNPQNPVAADVNDGANDPQTPVAADVNELQTYGGTEKEATESQPSDVAVDSDQQMEKETAEAAPQLSHENTEDLAQQGCQRLTGLSLLEARARGWARKLFIMVFTTSSVGISMVDPVTRW</sequence>
<dbReference type="PANTHER" id="PTHR46033:SF1">
    <property type="entry name" value="PROTEIN MAIN-LIKE 2"/>
    <property type="match status" value="1"/>
</dbReference>
<proteinExistence type="predicted"/>
<name>A0A1R3GWX5_9ROSI</name>
<dbReference type="OrthoDB" id="1503671at2759"/>
<evidence type="ECO:0000259" key="2">
    <source>
        <dbReference type="Pfam" id="PF10536"/>
    </source>
</evidence>
<dbReference type="STRING" id="93759.A0A1R3GWX5"/>
<dbReference type="InterPro" id="IPR044824">
    <property type="entry name" value="MAIN-like"/>
</dbReference>
<keyword evidence="4" id="KW-1185">Reference proteome</keyword>